<dbReference type="GO" id="GO:0005634">
    <property type="term" value="C:nucleus"/>
    <property type="evidence" value="ECO:0007669"/>
    <property type="project" value="TreeGrafter"/>
</dbReference>
<gene>
    <name evidence="2" type="ORF">GSI_12787</name>
</gene>
<dbReference type="GO" id="GO:0008654">
    <property type="term" value="P:phospholipid biosynthetic process"/>
    <property type="evidence" value="ECO:0007669"/>
    <property type="project" value="TreeGrafter"/>
</dbReference>
<dbReference type="GO" id="GO:0006357">
    <property type="term" value="P:regulation of transcription by RNA polymerase II"/>
    <property type="evidence" value="ECO:0007669"/>
    <property type="project" value="TreeGrafter"/>
</dbReference>
<evidence type="ECO:0008006" key="4">
    <source>
        <dbReference type="Google" id="ProtNLM"/>
    </source>
</evidence>
<feature type="compositionally biased region" description="Low complexity" evidence="1">
    <location>
        <begin position="36"/>
        <end position="56"/>
    </location>
</feature>
<dbReference type="OrthoDB" id="2441642at2759"/>
<feature type="compositionally biased region" description="Low complexity" evidence="1">
    <location>
        <begin position="220"/>
        <end position="233"/>
    </location>
</feature>
<feature type="compositionally biased region" description="Acidic residues" evidence="1">
    <location>
        <begin position="695"/>
        <end position="704"/>
    </location>
</feature>
<feature type="region of interest" description="Disordered" evidence="1">
    <location>
        <begin position="216"/>
        <end position="256"/>
    </location>
</feature>
<dbReference type="Proteomes" id="UP000230002">
    <property type="component" value="Unassembled WGS sequence"/>
</dbReference>
<dbReference type="EMBL" id="AYKW01000056">
    <property type="protein sequence ID" value="PIL24900.1"/>
    <property type="molecule type" value="Genomic_DNA"/>
</dbReference>
<organism evidence="2 3">
    <name type="scientific">Ganoderma sinense ZZ0214-1</name>
    <dbReference type="NCBI Taxonomy" id="1077348"/>
    <lineage>
        <taxon>Eukaryota</taxon>
        <taxon>Fungi</taxon>
        <taxon>Dikarya</taxon>
        <taxon>Basidiomycota</taxon>
        <taxon>Agaricomycotina</taxon>
        <taxon>Agaricomycetes</taxon>
        <taxon>Polyporales</taxon>
        <taxon>Polyporaceae</taxon>
        <taxon>Ganoderma</taxon>
    </lineage>
</organism>
<evidence type="ECO:0000313" key="2">
    <source>
        <dbReference type="EMBL" id="PIL24900.1"/>
    </source>
</evidence>
<dbReference type="Pfam" id="PF08618">
    <property type="entry name" value="Opi1"/>
    <property type="match status" value="2"/>
</dbReference>
<feature type="region of interest" description="Disordered" evidence="1">
    <location>
        <begin position="22"/>
        <end position="68"/>
    </location>
</feature>
<feature type="region of interest" description="Disordered" evidence="1">
    <location>
        <begin position="626"/>
        <end position="704"/>
    </location>
</feature>
<keyword evidence="3" id="KW-1185">Reference proteome</keyword>
<dbReference type="PANTHER" id="PTHR38406:SF1">
    <property type="entry name" value="TRANSCRIPTIONAL REPRESSOR OPI1"/>
    <property type="match status" value="1"/>
</dbReference>
<dbReference type="GO" id="GO:0005783">
    <property type="term" value="C:endoplasmic reticulum"/>
    <property type="evidence" value="ECO:0007669"/>
    <property type="project" value="TreeGrafter"/>
</dbReference>
<dbReference type="AlphaFoldDB" id="A0A2G8RTS1"/>
<protein>
    <recommendedName>
        <fullName evidence="4">Transcription factor</fullName>
    </recommendedName>
</protein>
<comment type="caution">
    <text evidence="2">The sequence shown here is derived from an EMBL/GenBank/DDBJ whole genome shotgun (WGS) entry which is preliminary data.</text>
</comment>
<dbReference type="STRING" id="1077348.A0A2G8RTS1"/>
<dbReference type="PANTHER" id="PTHR38406">
    <property type="entry name" value="TRANSCRIPTIONAL REPRESSOR OPI1"/>
    <property type="match status" value="1"/>
</dbReference>
<feature type="compositionally biased region" description="Low complexity" evidence="1">
    <location>
        <begin position="434"/>
        <end position="449"/>
    </location>
</feature>
<reference evidence="2 3" key="1">
    <citation type="journal article" date="2015" name="Sci. Rep.">
        <title>Chromosome-level genome map provides insights into diverse defense mechanisms in the medicinal fungus Ganoderma sinense.</title>
        <authorList>
            <person name="Zhu Y."/>
            <person name="Xu J."/>
            <person name="Sun C."/>
            <person name="Zhou S."/>
            <person name="Xu H."/>
            <person name="Nelson D.R."/>
            <person name="Qian J."/>
            <person name="Song J."/>
            <person name="Luo H."/>
            <person name="Xiang L."/>
            <person name="Li Y."/>
            <person name="Xu Z."/>
            <person name="Ji A."/>
            <person name="Wang L."/>
            <person name="Lu S."/>
            <person name="Hayward A."/>
            <person name="Sun W."/>
            <person name="Li X."/>
            <person name="Schwartz D.C."/>
            <person name="Wang Y."/>
            <person name="Chen S."/>
        </authorList>
    </citation>
    <scope>NUCLEOTIDE SEQUENCE [LARGE SCALE GENOMIC DNA]</scope>
    <source>
        <strain evidence="2 3">ZZ0214-1</strain>
    </source>
</reference>
<feature type="compositionally biased region" description="Polar residues" evidence="1">
    <location>
        <begin position="242"/>
        <end position="256"/>
    </location>
</feature>
<feature type="region of interest" description="Disordered" evidence="1">
    <location>
        <begin position="387"/>
        <end position="473"/>
    </location>
</feature>
<evidence type="ECO:0000256" key="1">
    <source>
        <dbReference type="SAM" id="MobiDB-lite"/>
    </source>
</evidence>
<proteinExistence type="predicted"/>
<feature type="region of interest" description="Disordered" evidence="1">
    <location>
        <begin position="543"/>
        <end position="578"/>
    </location>
</feature>
<dbReference type="GO" id="GO:0003714">
    <property type="term" value="F:transcription corepressor activity"/>
    <property type="evidence" value="ECO:0007669"/>
    <property type="project" value="InterPro"/>
</dbReference>
<sequence length="704" mass="74790">MALADQDESVRIAVRALGDMRNSTHHAASPATSFQTTPALSITSASSSPSLPSPSLIDEDLREDERDERRRAIAVVTVAAAAASPSSSLGSPRGEGEEWKTLSRVQSIPLVNSALRAYEQSKASSRVVKYGAEMMESSVKTISRPVIDRLPVGQLDEFASRQLDRLCAAGIKYRPLAQRFRRQSRAEETLGVERCINDKESIQGELVERGRSAFKRIALPDSRTPTPHSSTSSQPERPTLPPASTLTQHADAQENQQVAQRSRWQAVFLEAGGISAAFSEESMRRLKYCLQWLQAFMQYATTQIDAQILVLRNFIASLQPNGTLPHGVPISPQHLHTLQTAKRDVLDTIRQVVDVVSRYAGGALPEPARSRVRSFILCLPRKWAAASGASMDSAPQDRPGHDARGESTATSSGSARSRHRGTAPYSYGPGDAGPSPRSRPASRATSPVRGPSRGHSRQASAAPGGGTPPTVDGATRAAQKLLTLATESLDMLRGVTGVFKDSLDRADIWVERLRVVGLQRGQNGNVEGDGDSDMLNLRDTHLSPLLPRDQRGGHTPSSPLSPYPPLSPTSPGSGYNTPFYGIPRSASTGSLNSLAFPGPLSMIPPCDAPSPAGNAVASFDKLSLSSNHSDAGSRLATPKSALLGLPPEGDSGGGGRGEKRRSECDDGDPAVVAATALAGMAGSGGGLPAKRIKQEEDDVGMEVD</sequence>
<dbReference type="GO" id="GO:0030968">
    <property type="term" value="P:endoplasmic reticulum unfolded protein response"/>
    <property type="evidence" value="ECO:0007669"/>
    <property type="project" value="TreeGrafter"/>
</dbReference>
<feature type="compositionally biased region" description="Low complexity" evidence="1">
    <location>
        <begin position="406"/>
        <end position="415"/>
    </location>
</feature>
<dbReference type="InterPro" id="IPR013927">
    <property type="entry name" value="TF_Opi1_Ccg-8"/>
</dbReference>
<name>A0A2G8RTS1_9APHY</name>
<feature type="compositionally biased region" description="Low complexity" evidence="1">
    <location>
        <begin position="669"/>
        <end position="680"/>
    </location>
</feature>
<feature type="compositionally biased region" description="Pro residues" evidence="1">
    <location>
        <begin position="559"/>
        <end position="568"/>
    </location>
</feature>
<accession>A0A2G8RTS1</accession>
<evidence type="ECO:0000313" key="3">
    <source>
        <dbReference type="Proteomes" id="UP000230002"/>
    </source>
</evidence>